<accession>A0ABP8HQW6</accession>
<dbReference type="Pfam" id="PF02926">
    <property type="entry name" value="THUMP"/>
    <property type="match status" value="1"/>
</dbReference>
<dbReference type="Pfam" id="PF22020">
    <property type="entry name" value="RlmL_1st"/>
    <property type="match status" value="1"/>
</dbReference>
<dbReference type="PROSITE" id="PS51165">
    <property type="entry name" value="THUMP"/>
    <property type="match status" value="1"/>
</dbReference>
<keyword evidence="7" id="KW-0694">RNA-binding</keyword>
<dbReference type="InterPro" id="IPR029063">
    <property type="entry name" value="SAM-dependent_MTases_sf"/>
</dbReference>
<dbReference type="SMART" id="SM00981">
    <property type="entry name" value="THUMP"/>
    <property type="match status" value="1"/>
</dbReference>
<dbReference type="EMBL" id="BAABFU010000001">
    <property type="protein sequence ID" value="GAA4342944.1"/>
    <property type="molecule type" value="Genomic_DNA"/>
</dbReference>
<proteinExistence type="inferred from homology"/>
<dbReference type="Gene3D" id="3.30.750.80">
    <property type="entry name" value="RNA methyltransferase domain (HRMD) like"/>
    <property type="match status" value="1"/>
</dbReference>
<keyword evidence="3 6" id="KW-0489">Methyltransferase</keyword>
<dbReference type="InterPro" id="IPR000241">
    <property type="entry name" value="RlmKL-like_Mtase"/>
</dbReference>
<comment type="catalytic activity">
    <reaction evidence="6">
        <text>guanosine(2069) in 23S rRNA + S-adenosyl-L-methionine = N(2)-methylguanosine(2069) in 23S rRNA + S-adenosyl-L-homocysteine + H(+)</text>
        <dbReference type="Rhea" id="RHEA:43772"/>
        <dbReference type="Rhea" id="RHEA-COMP:10688"/>
        <dbReference type="Rhea" id="RHEA-COMP:10689"/>
        <dbReference type="ChEBI" id="CHEBI:15378"/>
        <dbReference type="ChEBI" id="CHEBI:57856"/>
        <dbReference type="ChEBI" id="CHEBI:59789"/>
        <dbReference type="ChEBI" id="CHEBI:74269"/>
        <dbReference type="ChEBI" id="CHEBI:74481"/>
        <dbReference type="EC" id="2.1.1.264"/>
    </reaction>
</comment>
<dbReference type="InterPro" id="IPR053943">
    <property type="entry name" value="RlmKL-like_Mtase_CS"/>
</dbReference>
<dbReference type="InterPro" id="IPR017244">
    <property type="entry name" value="23SrRNA_methyltr_KL"/>
</dbReference>
<dbReference type="InterPro" id="IPR054170">
    <property type="entry name" value="RlmL_1st"/>
</dbReference>
<dbReference type="PIRSF" id="PIRSF037618">
    <property type="entry name" value="RNA_Mtase_bacteria_prd"/>
    <property type="match status" value="1"/>
</dbReference>
<evidence type="ECO:0000256" key="4">
    <source>
        <dbReference type="ARBA" id="ARBA00022679"/>
    </source>
</evidence>
<evidence type="ECO:0000256" key="7">
    <source>
        <dbReference type="PROSITE-ProRule" id="PRU00529"/>
    </source>
</evidence>
<dbReference type="Pfam" id="PF01170">
    <property type="entry name" value="UPF0020"/>
    <property type="match status" value="1"/>
</dbReference>
<evidence type="ECO:0000256" key="2">
    <source>
        <dbReference type="ARBA" id="ARBA00022552"/>
    </source>
</evidence>
<protein>
    <recommendedName>
        <fullName evidence="6">Ribosomal RNA large subunit methyltransferase K/L</fullName>
    </recommendedName>
    <domain>
        <recommendedName>
            <fullName evidence="6">23S rRNA m2G2445 methyltransferase</fullName>
            <ecNumber evidence="6">2.1.1.173</ecNumber>
        </recommendedName>
        <alternativeName>
            <fullName evidence="6">rRNA (guanine-N(2)-)-methyltransferase RlmL</fullName>
        </alternativeName>
    </domain>
    <domain>
        <recommendedName>
            <fullName evidence="6">23S rRNA m7G2069 methyltransferase</fullName>
            <ecNumber evidence="6">2.1.1.264</ecNumber>
        </recommendedName>
        <alternativeName>
            <fullName evidence="6">rRNA (guanine-N(7)-)-methyltransferase RlmK</fullName>
        </alternativeName>
    </domain>
</protein>
<dbReference type="EC" id="2.1.1.173" evidence="6"/>
<keyword evidence="4 6" id="KW-0808">Transferase</keyword>
<comment type="catalytic activity">
    <reaction evidence="6">
        <text>guanosine(2445) in 23S rRNA + S-adenosyl-L-methionine = N(2)-methylguanosine(2445) in 23S rRNA + S-adenosyl-L-homocysteine + H(+)</text>
        <dbReference type="Rhea" id="RHEA:42740"/>
        <dbReference type="Rhea" id="RHEA-COMP:10215"/>
        <dbReference type="Rhea" id="RHEA-COMP:10216"/>
        <dbReference type="ChEBI" id="CHEBI:15378"/>
        <dbReference type="ChEBI" id="CHEBI:57856"/>
        <dbReference type="ChEBI" id="CHEBI:59789"/>
        <dbReference type="ChEBI" id="CHEBI:74269"/>
        <dbReference type="ChEBI" id="CHEBI:74481"/>
        <dbReference type="EC" id="2.1.1.173"/>
    </reaction>
</comment>
<dbReference type="SUPFAM" id="SSF53335">
    <property type="entry name" value="S-adenosyl-L-methionine-dependent methyltransferases"/>
    <property type="match status" value="2"/>
</dbReference>
<organism evidence="9 10">
    <name type="scientific">Kangiella taiwanensis</name>
    <dbReference type="NCBI Taxonomy" id="1079179"/>
    <lineage>
        <taxon>Bacteria</taxon>
        <taxon>Pseudomonadati</taxon>
        <taxon>Pseudomonadota</taxon>
        <taxon>Gammaproteobacteria</taxon>
        <taxon>Kangiellales</taxon>
        <taxon>Kangiellaceae</taxon>
        <taxon>Kangiella</taxon>
    </lineage>
</organism>
<keyword evidence="2 6" id="KW-0698">rRNA processing</keyword>
<feature type="domain" description="THUMP" evidence="8">
    <location>
        <begin position="42"/>
        <end position="154"/>
    </location>
</feature>
<name>A0ABP8HQW6_9GAMM</name>
<dbReference type="PANTHER" id="PTHR47313:SF1">
    <property type="entry name" value="RIBOSOMAL RNA LARGE SUBUNIT METHYLTRANSFERASE K_L"/>
    <property type="match status" value="1"/>
</dbReference>
<dbReference type="InterPro" id="IPR019614">
    <property type="entry name" value="SAM-dep_methyl-trfase"/>
</dbReference>
<evidence type="ECO:0000256" key="5">
    <source>
        <dbReference type="ARBA" id="ARBA00022691"/>
    </source>
</evidence>
<comment type="caution">
    <text evidence="9">The sequence shown here is derived from an EMBL/GenBank/DDBJ whole genome shotgun (WGS) entry which is preliminary data.</text>
</comment>
<comment type="subcellular location">
    <subcellularLocation>
        <location evidence="6">Cytoplasm</location>
    </subcellularLocation>
</comment>
<evidence type="ECO:0000256" key="6">
    <source>
        <dbReference type="HAMAP-Rule" id="MF_01858"/>
    </source>
</evidence>
<keyword evidence="10" id="KW-1185">Reference proteome</keyword>
<dbReference type="CDD" id="cd11715">
    <property type="entry name" value="THUMP_AdoMetMT"/>
    <property type="match status" value="1"/>
</dbReference>
<reference evidence="10" key="1">
    <citation type="journal article" date="2019" name="Int. J. Syst. Evol. Microbiol.">
        <title>The Global Catalogue of Microorganisms (GCM) 10K type strain sequencing project: providing services to taxonomists for standard genome sequencing and annotation.</title>
        <authorList>
            <consortium name="The Broad Institute Genomics Platform"/>
            <consortium name="The Broad Institute Genome Sequencing Center for Infectious Disease"/>
            <person name="Wu L."/>
            <person name="Ma J."/>
        </authorList>
    </citation>
    <scope>NUCLEOTIDE SEQUENCE [LARGE SCALE GENOMIC DNA]</scope>
    <source>
        <strain evidence="10">JCM 17727</strain>
    </source>
</reference>
<evidence type="ECO:0000259" key="8">
    <source>
        <dbReference type="PROSITE" id="PS51165"/>
    </source>
</evidence>
<dbReference type="HAMAP" id="MF_01858">
    <property type="entry name" value="23SrRNA_methyltr_KL"/>
    <property type="match status" value="1"/>
</dbReference>
<dbReference type="NCBIfam" id="NF008748">
    <property type="entry name" value="PRK11783.1"/>
    <property type="match status" value="1"/>
</dbReference>
<gene>
    <name evidence="9" type="primary">rlmKL</name>
    <name evidence="6" type="synonym">rlmL</name>
    <name evidence="9" type="ORF">GCM10023150_01170</name>
</gene>
<dbReference type="InterPro" id="IPR004114">
    <property type="entry name" value="THUMP_dom"/>
</dbReference>
<evidence type="ECO:0000256" key="3">
    <source>
        <dbReference type="ARBA" id="ARBA00022603"/>
    </source>
</evidence>
<dbReference type="Gene3D" id="3.30.2130.30">
    <property type="match status" value="1"/>
</dbReference>
<dbReference type="CDD" id="cd02440">
    <property type="entry name" value="AdoMet_MTases"/>
    <property type="match status" value="1"/>
</dbReference>
<dbReference type="EC" id="2.1.1.264" evidence="6"/>
<dbReference type="PROSITE" id="PS01261">
    <property type="entry name" value="UPF0020"/>
    <property type="match status" value="1"/>
</dbReference>
<evidence type="ECO:0000313" key="10">
    <source>
        <dbReference type="Proteomes" id="UP001501294"/>
    </source>
</evidence>
<dbReference type="Proteomes" id="UP001501294">
    <property type="component" value="Unassembled WGS sequence"/>
</dbReference>
<keyword evidence="1 6" id="KW-0963">Cytoplasm</keyword>
<sequence length="717" mass="82783">MQFYAICPKGVESLLATELESFGATNLKEHPTHVTFEGDLKLAYTSCLNSRLANRIYLCLLDDTFDTLDEFYRKVNSLEWSWHFDFKQTFAVSCVARKNKHIRHSGFGGQKVKDAIVDYYMERYEQRPSIDKDNPDYRVHAVVNGNQIKIGIDLCGHGLNQRGYREEGGRAPIKENLAAALLMRADWPRLAAEGYDFHDPMCGSGTLLIEAAMMAADVAPGLLNHDYAFHQWKQHDEELWQEVLTTAKDKAEQGKQTLSNHFYGSDSFRKSLPLAKDNAEKSGLLEFIQIDEQDIRHPKQAPVSDKGLLLSNPPYAERLGEEEQVTQLYRDFGDYMKARCQNWQAGFITTDEQFAKAVGIRSHKQYKFKNGALDCKLYLFEVAPENYYKPFDPTRWNPDWDKNLPEGAVMLKNRLKKNTQRLKSYLKQNEVTCYRLYDADLPEYAAVIDVYEDEAHIQEYLPPKDIPEKVSRKRLQDIVRVTAGLLEIPEVNVHLKQRQRQKGKQQYTKQSSDEDFKVVQENGFKFQVNLKQYLDTGLFLDHRKTRKQIHGEANGAKFLNLFAYTGSVSVYAAMGGASTTTVDMSKTYVNWARKNFSLNSISPYGHSFVQSDCMQWLEENQDQSQYDLIFLDPPTFSNSKRMDTTFDVQRDQEKLITMTMSLLKQGGKLYFSNNFKKFALEKSLTEAFDIHEITGKTLPPDFKNSRNHHRCWLIQHK</sequence>
<comment type="similarity">
    <text evidence="6">Belongs to the methyltransferase superfamily. RlmKL family.</text>
</comment>
<dbReference type="Pfam" id="PF10672">
    <property type="entry name" value="Methyltrans_SAM"/>
    <property type="match status" value="1"/>
</dbReference>
<evidence type="ECO:0000313" key="9">
    <source>
        <dbReference type="EMBL" id="GAA4342944.1"/>
    </source>
</evidence>
<dbReference type="Gene3D" id="3.40.50.150">
    <property type="entry name" value="Vaccinia Virus protein VP39"/>
    <property type="match status" value="2"/>
</dbReference>
<comment type="function">
    <text evidence="6">Specifically methylates the guanine in position 2445 (m2G2445) and the guanine in position 2069 (m7G2069) of 23S rRNA.</text>
</comment>
<dbReference type="PANTHER" id="PTHR47313">
    <property type="entry name" value="RIBOSOMAL RNA LARGE SUBUNIT METHYLTRANSFERASE K/L"/>
    <property type="match status" value="1"/>
</dbReference>
<dbReference type="RefSeq" id="WP_223577542.1">
    <property type="nucleotide sequence ID" value="NZ_BAABFU010000001.1"/>
</dbReference>
<evidence type="ECO:0000256" key="1">
    <source>
        <dbReference type="ARBA" id="ARBA00022490"/>
    </source>
</evidence>
<keyword evidence="5 6" id="KW-0949">S-adenosyl-L-methionine</keyword>